<evidence type="ECO:0000313" key="3">
    <source>
        <dbReference type="Proteomes" id="UP000275846"/>
    </source>
</evidence>
<dbReference type="STRING" id="70667.A0A183S8R3"/>
<sequence length="140" mass="15519">MIGIQHKQLSRIPPKDQRPQINYSAWAAPIVAVKKATCKVQSCADFSTGLNAALDKHQFPLPVPEDRFAKLNGENFYANLDLSDAYLQLEVAEESREILTIKTHCGLFQFTRLPFGVKPTPAIFQQTVDTMLTGNEGDAA</sequence>
<dbReference type="InterPro" id="IPR043502">
    <property type="entry name" value="DNA/RNA_pol_sf"/>
</dbReference>
<dbReference type="CDD" id="cd01647">
    <property type="entry name" value="RT_LTR"/>
    <property type="match status" value="1"/>
</dbReference>
<dbReference type="EMBL" id="UYSU01000498">
    <property type="protein sequence ID" value="VDL85885.1"/>
    <property type="molecule type" value="Genomic_DNA"/>
</dbReference>
<dbReference type="AlphaFoldDB" id="A0A183S8R3"/>
<accession>A0A183S8R3</accession>
<dbReference type="PANTHER" id="PTHR37984">
    <property type="entry name" value="PROTEIN CBG26694"/>
    <property type="match status" value="1"/>
</dbReference>
<dbReference type="OrthoDB" id="10068977at2759"/>
<evidence type="ECO:0000259" key="1">
    <source>
        <dbReference type="Pfam" id="PF00078"/>
    </source>
</evidence>
<dbReference type="Gene3D" id="3.10.10.10">
    <property type="entry name" value="HIV Type 1 Reverse Transcriptase, subunit A, domain 1"/>
    <property type="match status" value="1"/>
</dbReference>
<dbReference type="PANTHER" id="PTHR37984:SF5">
    <property type="entry name" value="PROTEIN NYNRIN-LIKE"/>
    <property type="match status" value="1"/>
</dbReference>
<organism evidence="4">
    <name type="scientific">Schistocephalus solidus</name>
    <name type="common">Tapeworm</name>
    <dbReference type="NCBI Taxonomy" id="70667"/>
    <lineage>
        <taxon>Eukaryota</taxon>
        <taxon>Metazoa</taxon>
        <taxon>Spiralia</taxon>
        <taxon>Lophotrochozoa</taxon>
        <taxon>Platyhelminthes</taxon>
        <taxon>Cestoda</taxon>
        <taxon>Eucestoda</taxon>
        <taxon>Diphyllobothriidea</taxon>
        <taxon>Diphyllobothriidae</taxon>
        <taxon>Schistocephalus</taxon>
    </lineage>
</organism>
<dbReference type="InterPro" id="IPR050951">
    <property type="entry name" value="Retrovirus_Pol_polyprotein"/>
</dbReference>
<dbReference type="Pfam" id="PF00078">
    <property type="entry name" value="RVT_1"/>
    <property type="match status" value="1"/>
</dbReference>
<name>A0A183S8R3_SCHSO</name>
<dbReference type="Gene3D" id="3.30.70.270">
    <property type="match status" value="1"/>
</dbReference>
<gene>
    <name evidence="2" type="ORF">SSLN_LOCUS611</name>
</gene>
<dbReference type="SUPFAM" id="SSF56672">
    <property type="entry name" value="DNA/RNA polymerases"/>
    <property type="match status" value="1"/>
</dbReference>
<dbReference type="WBParaSite" id="SSLN_0000063801-mRNA-1">
    <property type="protein sequence ID" value="SSLN_0000063801-mRNA-1"/>
    <property type="gene ID" value="SSLN_0000063801"/>
</dbReference>
<reference evidence="4" key="1">
    <citation type="submission" date="2016-06" db="UniProtKB">
        <authorList>
            <consortium name="WormBaseParasite"/>
        </authorList>
    </citation>
    <scope>IDENTIFICATION</scope>
</reference>
<dbReference type="Proteomes" id="UP000275846">
    <property type="component" value="Unassembled WGS sequence"/>
</dbReference>
<reference evidence="2 3" key="2">
    <citation type="submission" date="2018-11" db="EMBL/GenBank/DDBJ databases">
        <authorList>
            <consortium name="Pathogen Informatics"/>
        </authorList>
    </citation>
    <scope>NUCLEOTIDE SEQUENCE [LARGE SCALE GENOMIC DNA]</scope>
    <source>
        <strain evidence="2 3">NST_G2</strain>
    </source>
</reference>
<evidence type="ECO:0000313" key="4">
    <source>
        <dbReference type="WBParaSite" id="SSLN_0000063801-mRNA-1"/>
    </source>
</evidence>
<dbReference type="InterPro" id="IPR043128">
    <property type="entry name" value="Rev_trsase/Diguanyl_cyclase"/>
</dbReference>
<evidence type="ECO:0000313" key="2">
    <source>
        <dbReference type="EMBL" id="VDL85885.1"/>
    </source>
</evidence>
<protein>
    <submittedName>
        <fullName evidence="4">Reverse transcriptase domain-containing protein</fullName>
    </submittedName>
</protein>
<keyword evidence="3" id="KW-1185">Reference proteome</keyword>
<dbReference type="InterPro" id="IPR000477">
    <property type="entry name" value="RT_dom"/>
</dbReference>
<feature type="domain" description="Reverse transcriptase" evidence="1">
    <location>
        <begin position="55"/>
        <end position="133"/>
    </location>
</feature>
<proteinExistence type="predicted"/>